<dbReference type="CDD" id="cd05609">
    <property type="entry name" value="STKc_MAST"/>
    <property type="match status" value="1"/>
</dbReference>
<keyword evidence="10" id="KW-0547">Nucleotide-binding</keyword>
<evidence type="ECO:0000256" key="7">
    <source>
        <dbReference type="ARBA" id="ARBA00022553"/>
    </source>
</evidence>
<dbReference type="InterPro" id="IPR036034">
    <property type="entry name" value="PDZ_sf"/>
</dbReference>
<comment type="catalytic activity">
    <reaction evidence="15">
        <text>L-seryl-[protein] + ATP = O-phospho-L-seryl-[protein] + ADP + H(+)</text>
        <dbReference type="Rhea" id="RHEA:17989"/>
        <dbReference type="Rhea" id="RHEA-COMP:9863"/>
        <dbReference type="Rhea" id="RHEA-COMP:11604"/>
        <dbReference type="ChEBI" id="CHEBI:15378"/>
        <dbReference type="ChEBI" id="CHEBI:29999"/>
        <dbReference type="ChEBI" id="CHEBI:30616"/>
        <dbReference type="ChEBI" id="CHEBI:83421"/>
        <dbReference type="ChEBI" id="CHEBI:456216"/>
        <dbReference type="EC" id="2.7.11.1"/>
    </reaction>
</comment>
<dbReference type="GO" id="GO:0032502">
    <property type="term" value="P:developmental process"/>
    <property type="evidence" value="ECO:0007669"/>
    <property type="project" value="UniProtKB-ARBA"/>
</dbReference>
<evidence type="ECO:0000256" key="8">
    <source>
        <dbReference type="ARBA" id="ARBA00022679"/>
    </source>
</evidence>
<comment type="similarity">
    <text evidence="3">Belongs to the protein kinase superfamily. AGC Ser/Thr protein kinase family.</text>
</comment>
<dbReference type="EMBL" id="QXTE01000216">
    <property type="protein sequence ID" value="TFK01729.1"/>
    <property type="molecule type" value="Genomic_DNA"/>
</dbReference>
<keyword evidence="21" id="KW-1185">Reference proteome</keyword>
<dbReference type="EC" id="2.7.11.1" evidence="4"/>
<keyword evidence="5" id="KW-0963">Cytoplasm</keyword>
<dbReference type="PANTHER" id="PTHR24356:SF136">
    <property type="entry name" value="MICROTUBULE-ASSOCIATED SERINE_THREONINE-PROTEIN KINASE 2"/>
    <property type="match status" value="1"/>
</dbReference>
<dbReference type="GO" id="GO:0007010">
    <property type="term" value="P:cytoskeleton organization"/>
    <property type="evidence" value="ECO:0007669"/>
    <property type="project" value="TreeGrafter"/>
</dbReference>
<dbReference type="InterPro" id="IPR011009">
    <property type="entry name" value="Kinase-like_dom_sf"/>
</dbReference>
<feature type="compositionally biased region" description="Basic and acidic residues" evidence="16">
    <location>
        <begin position="1734"/>
        <end position="1743"/>
    </location>
</feature>
<feature type="region of interest" description="Disordered" evidence="16">
    <location>
        <begin position="1608"/>
        <end position="1646"/>
    </location>
</feature>
<feature type="compositionally biased region" description="Acidic residues" evidence="16">
    <location>
        <begin position="1523"/>
        <end position="1535"/>
    </location>
</feature>
<dbReference type="GO" id="GO:0004674">
    <property type="term" value="F:protein serine/threonine kinase activity"/>
    <property type="evidence" value="ECO:0007669"/>
    <property type="project" value="UniProtKB-KW"/>
</dbReference>
<accession>A0A4D9DWC4</accession>
<dbReference type="PROSITE" id="PS00108">
    <property type="entry name" value="PROTEIN_KINASE_ST"/>
    <property type="match status" value="1"/>
</dbReference>
<feature type="region of interest" description="Disordered" evidence="16">
    <location>
        <begin position="172"/>
        <end position="258"/>
    </location>
</feature>
<evidence type="ECO:0000256" key="13">
    <source>
        <dbReference type="ARBA" id="ARBA00022842"/>
    </source>
</evidence>
<feature type="compositionally biased region" description="Polar residues" evidence="16">
    <location>
        <begin position="1880"/>
        <end position="1899"/>
    </location>
</feature>
<feature type="region of interest" description="Disordered" evidence="16">
    <location>
        <begin position="861"/>
        <end position="886"/>
    </location>
</feature>
<comment type="subcellular location">
    <subcellularLocation>
        <location evidence="2">Cytoplasm</location>
    </subcellularLocation>
</comment>
<comment type="catalytic activity">
    <reaction evidence="14">
        <text>L-threonyl-[protein] + ATP = O-phospho-L-threonyl-[protein] + ADP + H(+)</text>
        <dbReference type="Rhea" id="RHEA:46608"/>
        <dbReference type="Rhea" id="RHEA-COMP:11060"/>
        <dbReference type="Rhea" id="RHEA-COMP:11605"/>
        <dbReference type="ChEBI" id="CHEBI:15378"/>
        <dbReference type="ChEBI" id="CHEBI:30013"/>
        <dbReference type="ChEBI" id="CHEBI:30616"/>
        <dbReference type="ChEBI" id="CHEBI:61977"/>
        <dbReference type="ChEBI" id="CHEBI:456216"/>
        <dbReference type="EC" id="2.7.11.1"/>
    </reaction>
</comment>
<evidence type="ECO:0000256" key="14">
    <source>
        <dbReference type="ARBA" id="ARBA00047899"/>
    </source>
</evidence>
<reference evidence="20 21" key="2">
    <citation type="submission" date="2019-04" db="EMBL/GenBank/DDBJ databases">
        <title>The genome sequence of big-headed turtle.</title>
        <authorList>
            <person name="Gong S."/>
        </authorList>
    </citation>
    <scope>NUCLEOTIDE SEQUENCE [LARGE SCALE GENOMIC DNA]</scope>
    <source>
        <strain evidence="20">DO16091913</strain>
        <tissue evidence="20">Muscle</tissue>
    </source>
</reference>
<dbReference type="SUPFAM" id="SSF50156">
    <property type="entry name" value="PDZ domain-like"/>
    <property type="match status" value="1"/>
</dbReference>
<dbReference type="Pfam" id="PF08926">
    <property type="entry name" value="DUF1908"/>
    <property type="match status" value="1"/>
</dbReference>
<feature type="compositionally biased region" description="Polar residues" evidence="16">
    <location>
        <begin position="1279"/>
        <end position="1299"/>
    </location>
</feature>
<feature type="compositionally biased region" description="Basic and acidic residues" evidence="16">
    <location>
        <begin position="220"/>
        <end position="229"/>
    </location>
</feature>
<reference evidence="20 21" key="1">
    <citation type="submission" date="2019-04" db="EMBL/GenBank/DDBJ databases">
        <title>Draft genome of the big-headed turtle Platysternon megacephalum.</title>
        <authorList>
            <person name="Gong S."/>
        </authorList>
    </citation>
    <scope>NUCLEOTIDE SEQUENCE [LARGE SCALE GENOMIC DNA]</scope>
    <source>
        <strain evidence="20">DO16091913</strain>
        <tissue evidence="20">Muscle</tissue>
    </source>
</reference>
<evidence type="ECO:0000256" key="3">
    <source>
        <dbReference type="ARBA" id="ARBA00009903"/>
    </source>
</evidence>
<feature type="compositionally biased region" description="Polar residues" evidence="16">
    <location>
        <begin position="1465"/>
        <end position="1476"/>
    </location>
</feature>
<dbReference type="GO" id="GO:0005737">
    <property type="term" value="C:cytoplasm"/>
    <property type="evidence" value="ECO:0007669"/>
    <property type="project" value="UniProtKB-SubCell"/>
</dbReference>
<dbReference type="OrthoDB" id="10070999at2759"/>
<feature type="compositionally biased region" description="Basic residues" evidence="16">
    <location>
        <begin position="1220"/>
        <end position="1234"/>
    </location>
</feature>
<organism evidence="20 21">
    <name type="scientific">Platysternon megacephalum</name>
    <name type="common">big-headed turtle</name>
    <dbReference type="NCBI Taxonomy" id="55544"/>
    <lineage>
        <taxon>Eukaryota</taxon>
        <taxon>Metazoa</taxon>
        <taxon>Chordata</taxon>
        <taxon>Craniata</taxon>
        <taxon>Vertebrata</taxon>
        <taxon>Euteleostomi</taxon>
        <taxon>Archelosauria</taxon>
        <taxon>Testudinata</taxon>
        <taxon>Testudines</taxon>
        <taxon>Cryptodira</taxon>
        <taxon>Durocryptodira</taxon>
        <taxon>Testudinoidea</taxon>
        <taxon>Platysternidae</taxon>
        <taxon>Platysternon</taxon>
    </lineage>
</organism>
<evidence type="ECO:0000256" key="16">
    <source>
        <dbReference type="SAM" id="MobiDB-lite"/>
    </source>
</evidence>
<evidence type="ECO:0000259" key="19">
    <source>
        <dbReference type="PROSITE" id="PS51285"/>
    </source>
</evidence>
<dbReference type="GO" id="GO:0015630">
    <property type="term" value="C:microtubule cytoskeleton"/>
    <property type="evidence" value="ECO:0007669"/>
    <property type="project" value="TreeGrafter"/>
</dbReference>
<protein>
    <recommendedName>
        <fullName evidence="4">non-specific serine/threonine protein kinase</fullName>
        <ecNumber evidence="4">2.7.11.1</ecNumber>
    </recommendedName>
</protein>
<dbReference type="SMART" id="SM00220">
    <property type="entry name" value="S_TKc"/>
    <property type="match status" value="1"/>
</dbReference>
<dbReference type="PROSITE" id="PS50106">
    <property type="entry name" value="PDZ"/>
    <property type="match status" value="1"/>
</dbReference>
<dbReference type="Gene3D" id="3.30.200.20">
    <property type="entry name" value="Phosphorylase Kinase, domain 1"/>
    <property type="match status" value="1"/>
</dbReference>
<dbReference type="PROSITE" id="PS51285">
    <property type="entry name" value="AGC_KINASE_CTER"/>
    <property type="match status" value="1"/>
</dbReference>
<evidence type="ECO:0000256" key="9">
    <source>
        <dbReference type="ARBA" id="ARBA00022723"/>
    </source>
</evidence>
<keyword evidence="6" id="KW-0723">Serine/threonine-protein kinase</keyword>
<feature type="compositionally biased region" description="Basic and acidic residues" evidence="16">
    <location>
        <begin position="1556"/>
        <end position="1569"/>
    </location>
</feature>
<evidence type="ECO:0000256" key="2">
    <source>
        <dbReference type="ARBA" id="ARBA00004496"/>
    </source>
</evidence>
<keyword evidence="7" id="KW-0597">Phosphoprotein</keyword>
<proteinExistence type="inferred from homology"/>
<feature type="compositionally biased region" description="Basic and acidic residues" evidence="16">
    <location>
        <begin position="1502"/>
        <end position="1522"/>
    </location>
</feature>
<feature type="region of interest" description="Disordered" evidence="16">
    <location>
        <begin position="1083"/>
        <end position="1120"/>
    </location>
</feature>
<feature type="compositionally biased region" description="Basic and acidic residues" evidence="16">
    <location>
        <begin position="1536"/>
        <end position="1546"/>
    </location>
</feature>
<dbReference type="STRING" id="55544.A0A4D9DWC4"/>
<comment type="caution">
    <text evidence="20">The sequence shown here is derived from an EMBL/GenBank/DDBJ whole genome shotgun (WGS) entry which is preliminary data.</text>
</comment>
<feature type="region of interest" description="Disordered" evidence="16">
    <location>
        <begin position="1"/>
        <end position="87"/>
    </location>
</feature>
<dbReference type="GO" id="GO:0000287">
    <property type="term" value="F:magnesium ion binding"/>
    <property type="evidence" value="ECO:0007669"/>
    <property type="project" value="InterPro"/>
</dbReference>
<gene>
    <name evidence="20" type="ORF">DR999_PMT16063</name>
</gene>
<dbReference type="Gene3D" id="1.20.1480.20">
    <property type="entry name" value="MAST3 pre-PK domain-like"/>
    <property type="match status" value="1"/>
</dbReference>
<feature type="compositionally biased region" description="Basic and acidic residues" evidence="16">
    <location>
        <begin position="1437"/>
        <end position="1462"/>
    </location>
</feature>
<dbReference type="FunFam" id="1.20.1480.20:FF:000001">
    <property type="entry name" value="microtubule-associated serine/threonine-protein kinase 4 isoform X1"/>
    <property type="match status" value="1"/>
</dbReference>
<dbReference type="Pfam" id="PF00069">
    <property type="entry name" value="Pkinase"/>
    <property type="match status" value="1"/>
</dbReference>
<feature type="compositionally biased region" description="Low complexity" evidence="16">
    <location>
        <begin position="1368"/>
        <end position="1377"/>
    </location>
</feature>
<feature type="domain" description="PDZ" evidence="18">
    <location>
        <begin position="1120"/>
        <end position="1208"/>
    </location>
</feature>
<keyword evidence="13" id="KW-0460">Magnesium</keyword>
<feature type="region of interest" description="Disordered" evidence="16">
    <location>
        <begin position="1683"/>
        <end position="1953"/>
    </location>
</feature>
<dbReference type="CDD" id="cd23074">
    <property type="entry name" value="PDZ_MAST2"/>
    <property type="match status" value="1"/>
</dbReference>
<feature type="domain" description="AGC-kinase C-terminal" evidence="19">
    <location>
        <begin position="787"/>
        <end position="855"/>
    </location>
</feature>
<feature type="region of interest" description="Disordered" evidence="16">
    <location>
        <begin position="1262"/>
        <end position="1582"/>
    </location>
</feature>
<feature type="compositionally biased region" description="Low complexity" evidence="16">
    <location>
        <begin position="1300"/>
        <end position="1326"/>
    </location>
</feature>
<dbReference type="PROSITE" id="PS50011">
    <property type="entry name" value="PROTEIN_KINASE_DOM"/>
    <property type="match status" value="1"/>
</dbReference>
<feature type="compositionally biased region" description="Low complexity" evidence="16">
    <location>
        <begin position="246"/>
        <end position="255"/>
    </location>
</feature>
<dbReference type="SMART" id="SM00228">
    <property type="entry name" value="PDZ"/>
    <property type="match status" value="1"/>
</dbReference>
<feature type="region of interest" description="Disordered" evidence="16">
    <location>
        <begin position="1204"/>
        <end position="1249"/>
    </location>
</feature>
<evidence type="ECO:0000313" key="20">
    <source>
        <dbReference type="EMBL" id="TFK01729.1"/>
    </source>
</evidence>
<dbReference type="InterPro" id="IPR001478">
    <property type="entry name" value="PDZ"/>
</dbReference>
<evidence type="ECO:0000256" key="1">
    <source>
        <dbReference type="ARBA" id="ARBA00001946"/>
    </source>
</evidence>
<feature type="compositionally biased region" description="Basic and acidic residues" evidence="16">
    <location>
        <begin position="1838"/>
        <end position="1866"/>
    </location>
</feature>
<evidence type="ECO:0000256" key="12">
    <source>
        <dbReference type="ARBA" id="ARBA00022840"/>
    </source>
</evidence>
<keyword evidence="9" id="KW-0479">Metal-binding</keyword>
<feature type="compositionally biased region" description="Basic and acidic residues" evidence="16">
    <location>
        <begin position="18"/>
        <end position="56"/>
    </location>
</feature>
<dbReference type="GO" id="GO:0008017">
    <property type="term" value="F:microtubule binding"/>
    <property type="evidence" value="ECO:0007669"/>
    <property type="project" value="TreeGrafter"/>
</dbReference>
<feature type="compositionally biased region" description="Polar residues" evidence="16">
    <location>
        <begin position="1715"/>
        <end position="1733"/>
    </location>
</feature>
<feature type="region of interest" description="Disordered" evidence="16">
    <location>
        <begin position="984"/>
        <end position="1036"/>
    </location>
</feature>
<dbReference type="InterPro" id="IPR050236">
    <property type="entry name" value="Ser_Thr_kinase_AGC"/>
</dbReference>
<dbReference type="InterPro" id="IPR023142">
    <property type="entry name" value="MAST_pre-PK_dom_sf"/>
</dbReference>
<dbReference type="SUPFAM" id="SSF140482">
    <property type="entry name" value="MAST3 pre-PK domain-like"/>
    <property type="match status" value="1"/>
</dbReference>
<dbReference type="Pfam" id="PF00595">
    <property type="entry name" value="PDZ"/>
    <property type="match status" value="1"/>
</dbReference>
<dbReference type="FunFam" id="1.10.510.10:FF:000012">
    <property type="entry name" value="microtubule-associated serine/threonine-protein kinase 2 isoform X1"/>
    <property type="match status" value="1"/>
</dbReference>
<dbReference type="GO" id="GO:0035556">
    <property type="term" value="P:intracellular signal transduction"/>
    <property type="evidence" value="ECO:0007669"/>
    <property type="project" value="TreeGrafter"/>
</dbReference>
<feature type="domain" description="Protein kinase" evidence="17">
    <location>
        <begin position="513"/>
        <end position="786"/>
    </location>
</feature>
<dbReference type="InterPro" id="IPR008271">
    <property type="entry name" value="Ser/Thr_kinase_AS"/>
</dbReference>
<feature type="compositionally biased region" description="Polar residues" evidence="16">
    <location>
        <begin position="191"/>
        <end position="204"/>
    </location>
</feature>
<dbReference type="InterPro" id="IPR000961">
    <property type="entry name" value="AGC-kinase_C"/>
</dbReference>
<evidence type="ECO:0000256" key="6">
    <source>
        <dbReference type="ARBA" id="ARBA00022527"/>
    </source>
</evidence>
<feature type="compositionally biased region" description="Polar residues" evidence="16">
    <location>
        <begin position="234"/>
        <end position="245"/>
    </location>
</feature>
<dbReference type="SUPFAM" id="SSF56112">
    <property type="entry name" value="Protein kinase-like (PK-like)"/>
    <property type="match status" value="1"/>
</dbReference>
<evidence type="ECO:0000256" key="4">
    <source>
        <dbReference type="ARBA" id="ARBA00012513"/>
    </source>
</evidence>
<dbReference type="FunFam" id="2.30.42.10:FF:000008">
    <property type="entry name" value="microtubule-associated serine/threonine-protein kinase 4 isoform X2"/>
    <property type="match status" value="1"/>
</dbReference>
<evidence type="ECO:0000256" key="11">
    <source>
        <dbReference type="ARBA" id="ARBA00022777"/>
    </source>
</evidence>
<keyword evidence="12" id="KW-0067">ATP-binding</keyword>
<feature type="compositionally biased region" description="Basic and acidic residues" evidence="16">
    <location>
        <begin position="1"/>
        <end position="10"/>
    </location>
</feature>
<evidence type="ECO:0000259" key="17">
    <source>
        <dbReference type="PROSITE" id="PS50011"/>
    </source>
</evidence>
<evidence type="ECO:0000256" key="10">
    <source>
        <dbReference type="ARBA" id="ARBA00022741"/>
    </source>
</evidence>
<dbReference type="Gene3D" id="1.10.510.10">
    <property type="entry name" value="Transferase(Phosphotransferase) domain 1"/>
    <property type="match status" value="1"/>
</dbReference>
<dbReference type="InterPro" id="IPR015022">
    <property type="entry name" value="MAST_pre-PK_dom"/>
</dbReference>
<keyword evidence="8" id="KW-0808">Transferase</keyword>
<feature type="compositionally biased region" description="Low complexity" evidence="16">
    <location>
        <begin position="989"/>
        <end position="1006"/>
    </location>
</feature>
<evidence type="ECO:0000259" key="18">
    <source>
        <dbReference type="PROSITE" id="PS50106"/>
    </source>
</evidence>
<evidence type="ECO:0000256" key="15">
    <source>
        <dbReference type="ARBA" id="ARBA00048679"/>
    </source>
</evidence>
<dbReference type="Gene3D" id="2.30.42.10">
    <property type="match status" value="1"/>
</dbReference>
<feature type="compositionally biased region" description="Polar residues" evidence="16">
    <location>
        <begin position="1744"/>
        <end position="1799"/>
    </location>
</feature>
<feature type="region of interest" description="Disordered" evidence="16">
    <location>
        <begin position="280"/>
        <end position="305"/>
    </location>
</feature>
<feature type="compositionally biased region" description="Low complexity" evidence="16">
    <location>
        <begin position="1262"/>
        <end position="1273"/>
    </location>
</feature>
<sequence length="1991" mass="218637">MKKGHSRGDKAGPPPPPPRREPGRAAAAERRAAPAGGGRREPQDAACREAKEKDVVTESTPLRCRKLSNPDIFSSTGKTKLHRQLSQDDCKLRRGSLASSLSGKQLLPLSSSVHSGVGQSAWQPAGETSNLVRMRNQCLGQSAPSLTAGLKELSLPRRGSFCRTSNRKSLIVTSSTSPTLPRPHSPLHGHTGSSPLDSPRNFSPNAPAHFSFVPARSHGHRADRTDGRRWSLASLPSSGYGTNTPSSTVSSSCSSQEKLHQLPFQPTADELHFLTKHFSTESITDEEGRHSPAMRPRSRSLSPGRSPISFDSEIVMMNHVYKERFPKATAQMEERLAEFIASNAPENVLQLADGVLSFIYHQVIELSRDCLDKSREGLITSRYFYELQENLEKLLQDAHERSESSEVAFVTQLVKKLMIIIARPARLLECLEFDPEEFYHLLEAAEGHAKEGQGIKCDIPRYIISQLGLTRDPLEEMAQLNSYDSPDTPETDDSVESRGAPAQSKKTPSEEDFENIKLISNGAYGAVYLVRHKSTRQRFAMKKINKQNLILRNQIQQAFVERDILTFAENPFVVSMFCSFETKRHLCMVMEYVEGGDCATLLKHIGALPVDMARMYFAETVLALEYLHNYGIVHRDLKPDNLLITSMGHIKLTDFGLSKIGLMSLTTNLYEGHIEKDAREFLDKQVCGTPEYIAPEVILRQGYGKPVDWWAMGVILYEFLVGSVPFFGDTPEELFGQVISDEIAWPEGDEALPPDAQDLTSKLLCQNPLERLGTGSAFEVKQHRFFKDLDWNGLLRQKAEFIPQLESEDDTSYFDTRTERYQHLDSEEDEDTNDDDHVEIRQFSSCSPRFSKVYSSMERLSIHEERKTPPTKRSLSEEKDDRLDSLGGLKSRDRSWVIGSPEILRKRLSVSESSHTESDSSPPLTVRRRCSGLLDMPRFAISAEEEGLAPKKQQSDGTLLSTVQSREGLPLPIPEQPVERELHLDEDTGPTTPSSTISNISSSTLTAGSTTDFSDQRIRSNSNEGPDFTTPKAISDLAVRRARHRLLSGESGEKRTSRPVNKVIKSASATALSLLIPSDHHTCSPLASPMSPHSLSSNPSSRDSSPSRDFSPAITNPKPPIIIHRAGKKYGFTLRAIRVYMGDSDVYAVHHMVWHVEEGGPANEAGLREGDLITHVNGESVHGLVHTEVVELILKSGNKVSISTSPFENTSIKVGPARKPSYKSKMARRNKKSKTKDGQESKKKSSLFRKITKQASFLHTSRSLSSLNRSLSSGESVPGSPTHNLSPRSPTQSYRSTPESVHSVGGNSSQSSSPSSSVPNSPASSGHIRPSSLHGLAPKLQRQYRSPRRKSAGNIPLSPLAHTPSPTPQSTSPQRSPSPLPGHSVGSSSIIQSFPVKLHSSPPLVRQISRPKSAEPPRSPLLKRVQSAEKLAASLSSEKKLASSRKHSLDISHSEFKKEMLQRDPSLQSLQESVNEATGGKVGLAEKGTLQKPSSRKLGAIRQDRVERRESLQKQEAIREVDSSEDETDDGSEDSQDGRRLERQPSRGEQGSNSFNDDKFSSKLESKDNMEDDAFLTDDPKGTADLQKVTKQAVSEALQISIPQLESEILTRTSPGESGKYEKPLPGSGTTAEEHKLSESKPFEHISQEDASYASIKCTAGKSIDCIEDTKCPPVGFLQFEQSHSSGVSHGKDAPKESVLTEISQKKQDTKPSLALSSCCTAGVNSPLSISQTDCRETDHKQELQSTEQSNRVQHLANVNETSPKSPIAEKQQSSCRAEGSSQGKNQLNARKISPSNATGAAPSTPHVSSSGEKALSVSPLETVAQSVLGPTKLDVLGTRKLETDKESPQMDLSCKRDSQQRRQETLKVGLGQERAKPLSTDNLTTTCAPYTESTSPANSGEPACSLTAKQKPDFGSSKALEALGDNRKTSPSKDLPHAPGRPILRASPLPDGSLKLCKEETLMQEKSKEAGGQLKIQDFPLSHDNVVKKT</sequence>
<name>A0A4D9DWC4_9SAUR</name>
<evidence type="ECO:0000313" key="21">
    <source>
        <dbReference type="Proteomes" id="UP000297703"/>
    </source>
</evidence>
<feature type="region of interest" description="Disordered" evidence="16">
    <location>
        <begin position="1967"/>
        <end position="1991"/>
    </location>
</feature>
<dbReference type="GO" id="GO:0005524">
    <property type="term" value="F:ATP binding"/>
    <property type="evidence" value="ECO:0007669"/>
    <property type="project" value="UniProtKB-KW"/>
</dbReference>
<feature type="compositionally biased region" description="Low complexity" evidence="16">
    <location>
        <begin position="1084"/>
        <end position="1113"/>
    </location>
</feature>
<keyword evidence="11" id="KW-0418">Kinase</keyword>
<dbReference type="PANTHER" id="PTHR24356">
    <property type="entry name" value="SERINE/THREONINE-PROTEIN KINASE"/>
    <property type="match status" value="1"/>
</dbReference>
<feature type="region of interest" description="Disordered" evidence="16">
    <location>
        <begin position="480"/>
        <end position="511"/>
    </location>
</feature>
<comment type="cofactor">
    <cofactor evidence="1">
        <name>Mg(2+)</name>
        <dbReference type="ChEBI" id="CHEBI:18420"/>
    </cofactor>
</comment>
<feature type="region of interest" description="Disordered" evidence="16">
    <location>
        <begin position="908"/>
        <end position="928"/>
    </location>
</feature>
<dbReference type="FunFam" id="3.30.200.20:FF:001045">
    <property type="entry name" value="Microtubule-associated serine/threonine kinase 1a"/>
    <property type="match status" value="1"/>
</dbReference>
<dbReference type="InterPro" id="IPR000719">
    <property type="entry name" value="Prot_kinase_dom"/>
</dbReference>
<evidence type="ECO:0000256" key="5">
    <source>
        <dbReference type="ARBA" id="ARBA00022490"/>
    </source>
</evidence>
<dbReference type="Proteomes" id="UP000297703">
    <property type="component" value="Unassembled WGS sequence"/>
</dbReference>
<dbReference type="InterPro" id="IPR037711">
    <property type="entry name" value="MAST"/>
</dbReference>
<feature type="compositionally biased region" description="Polar residues" evidence="16">
    <location>
        <begin position="1007"/>
        <end position="1024"/>
    </location>
</feature>
<feature type="compositionally biased region" description="Basic and acidic residues" evidence="16">
    <location>
        <begin position="1632"/>
        <end position="1646"/>
    </location>
</feature>